<accession>A0A165ZF13</accession>
<dbReference type="AlphaFoldDB" id="A0A165ZF13"/>
<dbReference type="EMBL" id="LNRQ01000003">
    <property type="protein sequence ID" value="KZM99956.1"/>
    <property type="molecule type" value="Genomic_DNA"/>
</dbReference>
<proteinExistence type="predicted"/>
<dbReference type="Gramene" id="KZM99956">
    <property type="protein sequence ID" value="KZM99956"/>
    <property type="gene ID" value="DCAR_008711"/>
</dbReference>
<comment type="caution">
    <text evidence="1">The sequence shown here is derived from an EMBL/GenBank/DDBJ whole genome shotgun (WGS) entry which is preliminary data.</text>
</comment>
<organism evidence="1">
    <name type="scientific">Daucus carota subsp. sativus</name>
    <name type="common">Carrot</name>
    <dbReference type="NCBI Taxonomy" id="79200"/>
    <lineage>
        <taxon>Eukaryota</taxon>
        <taxon>Viridiplantae</taxon>
        <taxon>Streptophyta</taxon>
        <taxon>Embryophyta</taxon>
        <taxon>Tracheophyta</taxon>
        <taxon>Spermatophyta</taxon>
        <taxon>Magnoliopsida</taxon>
        <taxon>eudicotyledons</taxon>
        <taxon>Gunneridae</taxon>
        <taxon>Pentapetalae</taxon>
        <taxon>asterids</taxon>
        <taxon>campanulids</taxon>
        <taxon>Apiales</taxon>
        <taxon>Apiaceae</taxon>
        <taxon>Apioideae</taxon>
        <taxon>Scandiceae</taxon>
        <taxon>Daucinae</taxon>
        <taxon>Daucus</taxon>
        <taxon>Daucus sect. Daucus</taxon>
    </lineage>
</organism>
<reference evidence="1" key="1">
    <citation type="journal article" date="2016" name="Nat. Genet.">
        <title>A high-quality carrot genome assembly provides new insights into carotenoid accumulation and asterid genome evolution.</title>
        <authorList>
            <person name="Iorizzo M."/>
            <person name="Ellison S."/>
            <person name="Senalik D."/>
            <person name="Zeng P."/>
            <person name="Satapoomin P."/>
            <person name="Huang J."/>
            <person name="Bowman M."/>
            <person name="Iovene M."/>
            <person name="Sanseverino W."/>
            <person name="Cavagnaro P."/>
            <person name="Yildiz M."/>
            <person name="Macko-Podgorni A."/>
            <person name="Moranska E."/>
            <person name="Grzebelus E."/>
            <person name="Grzebelus D."/>
            <person name="Ashrafi H."/>
            <person name="Zheng Z."/>
            <person name="Cheng S."/>
            <person name="Spooner D."/>
            <person name="Van Deynze A."/>
            <person name="Simon P."/>
        </authorList>
    </citation>
    <scope>NUCLEOTIDE SEQUENCE [LARGE SCALE GENOMIC DNA]</scope>
    <source>
        <tissue evidence="1">Leaf</tissue>
    </source>
</reference>
<protein>
    <submittedName>
        <fullName evidence="1">Uncharacterized protein</fullName>
    </submittedName>
</protein>
<evidence type="ECO:0000313" key="1">
    <source>
        <dbReference type="EMBL" id="KZM99956.1"/>
    </source>
</evidence>
<sequence length="65" mass="7437">MSLLTPTSIHKLTFYAYKSMMLGKRQRPPMKRTTSMMEFTFDLSFTAAAPPPLTPQTGVRNHLYV</sequence>
<name>A0A165ZF13_DAUCS</name>
<gene>
    <name evidence="1" type="ORF">DCAR_008711</name>
</gene>